<evidence type="ECO:0000256" key="3">
    <source>
        <dbReference type="PROSITE-ProRule" id="PRU00221"/>
    </source>
</evidence>
<organism evidence="7 8">
    <name type="scientific">Anisodus acutangulus</name>
    <dbReference type="NCBI Taxonomy" id="402998"/>
    <lineage>
        <taxon>Eukaryota</taxon>
        <taxon>Viridiplantae</taxon>
        <taxon>Streptophyta</taxon>
        <taxon>Embryophyta</taxon>
        <taxon>Tracheophyta</taxon>
        <taxon>Spermatophyta</taxon>
        <taxon>Magnoliopsida</taxon>
        <taxon>eudicotyledons</taxon>
        <taxon>Gunneridae</taxon>
        <taxon>Pentapetalae</taxon>
        <taxon>asterids</taxon>
        <taxon>lamiids</taxon>
        <taxon>Solanales</taxon>
        <taxon>Solanaceae</taxon>
        <taxon>Solanoideae</taxon>
        <taxon>Hyoscyameae</taxon>
        <taxon>Anisodus</taxon>
    </lineage>
</organism>
<dbReference type="AlphaFoldDB" id="A0A9Q1RK01"/>
<dbReference type="OrthoDB" id="764087at2759"/>
<dbReference type="SMART" id="SM00320">
    <property type="entry name" value="WD40"/>
    <property type="match status" value="5"/>
</dbReference>
<feature type="region of interest" description="Disordered" evidence="4">
    <location>
        <begin position="32"/>
        <end position="51"/>
    </location>
</feature>
<dbReference type="InterPro" id="IPR019775">
    <property type="entry name" value="WD40_repeat_CS"/>
</dbReference>
<dbReference type="FunFam" id="2.130.10.10:FF:000615">
    <property type="entry name" value="Receptor for activated C kinase 1"/>
    <property type="match status" value="1"/>
</dbReference>
<feature type="chain" id="PRO_5040128260" description="SPARK domain-containing protein" evidence="5">
    <location>
        <begin position="25"/>
        <end position="523"/>
    </location>
</feature>
<evidence type="ECO:0000256" key="4">
    <source>
        <dbReference type="SAM" id="MobiDB-lite"/>
    </source>
</evidence>
<dbReference type="InterPro" id="IPR015943">
    <property type="entry name" value="WD40/YVTN_repeat-like_dom_sf"/>
</dbReference>
<feature type="domain" description="SPARK" evidence="6">
    <location>
        <begin position="59"/>
        <end position="231"/>
    </location>
</feature>
<protein>
    <recommendedName>
        <fullName evidence="6">SPARK domain-containing protein</fullName>
    </recommendedName>
</protein>
<dbReference type="Pfam" id="PF00400">
    <property type="entry name" value="WD40"/>
    <property type="match status" value="5"/>
</dbReference>
<dbReference type="PROSITE" id="PS50082">
    <property type="entry name" value="WD_REPEATS_2"/>
    <property type="match status" value="3"/>
</dbReference>
<dbReference type="InterPro" id="IPR043891">
    <property type="entry name" value="SPARK"/>
</dbReference>
<feature type="repeat" description="WD" evidence="3">
    <location>
        <begin position="339"/>
        <end position="382"/>
    </location>
</feature>
<dbReference type="InterPro" id="IPR036322">
    <property type="entry name" value="WD40_repeat_dom_sf"/>
</dbReference>
<evidence type="ECO:0000256" key="5">
    <source>
        <dbReference type="SAM" id="SignalP"/>
    </source>
</evidence>
<dbReference type="PROSITE" id="PS00678">
    <property type="entry name" value="WD_REPEATS_1"/>
    <property type="match status" value="2"/>
</dbReference>
<evidence type="ECO:0000259" key="6">
    <source>
        <dbReference type="Pfam" id="PF19160"/>
    </source>
</evidence>
<dbReference type="PRINTS" id="PR00320">
    <property type="entry name" value="GPROTEINBRPT"/>
</dbReference>
<keyword evidence="5" id="KW-0732">Signal</keyword>
<evidence type="ECO:0000256" key="2">
    <source>
        <dbReference type="ARBA" id="ARBA00022737"/>
    </source>
</evidence>
<keyword evidence="2" id="KW-0677">Repeat</keyword>
<feature type="compositionally biased region" description="Low complexity" evidence="4">
    <location>
        <begin position="37"/>
        <end position="51"/>
    </location>
</feature>
<feature type="repeat" description="WD" evidence="3">
    <location>
        <begin position="495"/>
        <end position="523"/>
    </location>
</feature>
<keyword evidence="8" id="KW-1185">Reference proteome</keyword>
<gene>
    <name evidence="7" type="ORF">K7X08_022467</name>
</gene>
<dbReference type="SUPFAM" id="SSF50978">
    <property type="entry name" value="WD40 repeat-like"/>
    <property type="match status" value="1"/>
</dbReference>
<comment type="caution">
    <text evidence="7">The sequence shown here is derived from an EMBL/GenBank/DDBJ whole genome shotgun (WGS) entry which is preliminary data.</text>
</comment>
<keyword evidence="1 3" id="KW-0853">WD repeat</keyword>
<reference evidence="8" key="1">
    <citation type="journal article" date="2023" name="Proc. Natl. Acad. Sci. U.S.A.">
        <title>Genomic and structural basis for evolution of tropane alkaloid biosynthesis.</title>
        <authorList>
            <person name="Wanga Y.-J."/>
            <person name="Taina T."/>
            <person name="Yua J.-Y."/>
            <person name="Lia J."/>
            <person name="Xua B."/>
            <person name="Chenc J."/>
            <person name="D'Auriad J.C."/>
            <person name="Huanga J.-P."/>
            <person name="Huanga S.-X."/>
        </authorList>
    </citation>
    <scope>NUCLEOTIDE SEQUENCE [LARGE SCALE GENOMIC DNA]</scope>
    <source>
        <strain evidence="8">cv. KIB-2019</strain>
    </source>
</reference>
<evidence type="ECO:0000313" key="7">
    <source>
        <dbReference type="EMBL" id="KAJ8560607.1"/>
    </source>
</evidence>
<proteinExistence type="predicted"/>
<dbReference type="PANTHER" id="PTHR34056:SF5">
    <property type="entry name" value="SPARK DOMAIN-CONTAINING PROTEIN"/>
    <property type="match status" value="1"/>
</dbReference>
<feature type="repeat" description="WD" evidence="3">
    <location>
        <begin position="383"/>
        <end position="424"/>
    </location>
</feature>
<accession>A0A9Q1RK01</accession>
<dbReference type="Gene3D" id="2.130.10.10">
    <property type="entry name" value="YVTN repeat-like/Quinoprotein amine dehydrogenase"/>
    <property type="match status" value="1"/>
</dbReference>
<dbReference type="InterPro" id="IPR020472">
    <property type="entry name" value="WD40_PAC1"/>
</dbReference>
<dbReference type="PANTHER" id="PTHR34056">
    <property type="entry name" value="GPI-ANCHORED PROTEIN"/>
    <property type="match status" value="1"/>
</dbReference>
<dbReference type="InterPro" id="IPR040376">
    <property type="entry name" value="At4g28100-like"/>
</dbReference>
<evidence type="ECO:0000256" key="1">
    <source>
        <dbReference type="ARBA" id="ARBA00022574"/>
    </source>
</evidence>
<feature type="signal peptide" evidence="5">
    <location>
        <begin position="1"/>
        <end position="24"/>
    </location>
</feature>
<dbReference type="EMBL" id="JAJAGQ010000006">
    <property type="protein sequence ID" value="KAJ8560607.1"/>
    <property type="molecule type" value="Genomic_DNA"/>
</dbReference>
<dbReference type="CDD" id="cd00200">
    <property type="entry name" value="WD40"/>
    <property type="match status" value="1"/>
</dbReference>
<name>A0A9Q1RK01_9SOLA</name>
<dbReference type="Pfam" id="PF19160">
    <property type="entry name" value="SPARK"/>
    <property type="match status" value="1"/>
</dbReference>
<dbReference type="InterPro" id="IPR001680">
    <property type="entry name" value="WD40_rpt"/>
</dbReference>
<dbReference type="PROSITE" id="PS50294">
    <property type="entry name" value="WD_REPEATS_REGION"/>
    <property type="match status" value="3"/>
</dbReference>
<sequence length="523" mass="57474">MSLNCFFFFFFTVLYINNLTVIRAFPVIPEPDPTEPNPQTSSPAPSQPATIPAFPEQSNIASCPLDIPEQLYKEIRSSCKSNDHNSGQVNPTRCCPVLAAWLYSAYSRTALHKAIAKFPQYSSTSVDMPVLPDDSETCVDSFEKALENRGIELVKPNETCDVVYCYCGIRLHPLSCPEEFVVNSRGELVGGQRVKRLERDCWSSNGYAGIVGCSKCLNSLYLLGDSRLENTSITYDKSCKLRSRGCQMMGLTWLLDKNTSGYIHTVSSVLRALMMSEDASDPQSCTLNTDGLPLAVDSSEINDQSSATFLQASIVSASRDKTIKLWNTLGECKYTIQEQDSHSDWVSCVRFSPNNLQPTIVSGSWDRTVKIWNLTNCKLRSTLAGHSGYVNTVAVSPDGSLCASGGKDGVILLWDLAEGKKLYSLDAGSIIHALCFSPNRYWLCAATESSIKIWDLESKGIVVDLKVDLKQESEMSANAEGTTAASNKNKVIYCTSLSWSADGSTLFSGYTDGLIRVWGIGRY</sequence>
<dbReference type="Proteomes" id="UP001152561">
    <property type="component" value="Unassembled WGS sequence"/>
</dbReference>
<evidence type="ECO:0000313" key="8">
    <source>
        <dbReference type="Proteomes" id="UP001152561"/>
    </source>
</evidence>